<dbReference type="PRINTS" id="PR00019">
    <property type="entry name" value="LEURICHRPT"/>
</dbReference>
<name>A0A6A3ZM05_9STRA</name>
<dbReference type="Proteomes" id="UP000437068">
    <property type="component" value="Unassembled WGS sequence"/>
</dbReference>
<gene>
    <name evidence="5" type="ORF">PF001_g8602</name>
    <name evidence="4" type="ORF">PF002_g10675</name>
</gene>
<feature type="region of interest" description="Disordered" evidence="3">
    <location>
        <begin position="1"/>
        <end position="31"/>
    </location>
</feature>
<dbReference type="EMBL" id="QXGD01000473">
    <property type="protein sequence ID" value="KAE9238349.1"/>
    <property type="molecule type" value="Genomic_DNA"/>
</dbReference>
<organism evidence="4 7">
    <name type="scientific">Phytophthora fragariae</name>
    <dbReference type="NCBI Taxonomy" id="53985"/>
    <lineage>
        <taxon>Eukaryota</taxon>
        <taxon>Sar</taxon>
        <taxon>Stramenopiles</taxon>
        <taxon>Oomycota</taxon>
        <taxon>Peronosporomycetes</taxon>
        <taxon>Peronosporales</taxon>
        <taxon>Peronosporaceae</taxon>
        <taxon>Phytophthora</taxon>
    </lineage>
</organism>
<evidence type="ECO:0000256" key="1">
    <source>
        <dbReference type="ARBA" id="ARBA00022614"/>
    </source>
</evidence>
<evidence type="ECO:0000313" key="5">
    <source>
        <dbReference type="EMBL" id="KAE9313730.1"/>
    </source>
</evidence>
<dbReference type="PROSITE" id="PS51450">
    <property type="entry name" value="LRR"/>
    <property type="match status" value="2"/>
</dbReference>
<comment type="caution">
    <text evidence="4">The sequence shown here is derived from an EMBL/GenBank/DDBJ whole genome shotgun (WGS) entry which is preliminary data.</text>
</comment>
<dbReference type="EMBL" id="QXGE01000394">
    <property type="protein sequence ID" value="KAE9313730.1"/>
    <property type="molecule type" value="Genomic_DNA"/>
</dbReference>
<evidence type="ECO:0000313" key="7">
    <source>
        <dbReference type="Proteomes" id="UP000440367"/>
    </source>
</evidence>
<dbReference type="InterPro" id="IPR001611">
    <property type="entry name" value="Leu-rich_rpt"/>
</dbReference>
<evidence type="ECO:0000256" key="3">
    <source>
        <dbReference type="SAM" id="MobiDB-lite"/>
    </source>
</evidence>
<dbReference type="PANTHER" id="PTHR46652">
    <property type="entry name" value="LEUCINE-RICH REPEAT AND IQ DOMAIN-CONTAINING PROTEIN 1-RELATED"/>
    <property type="match status" value="1"/>
</dbReference>
<keyword evidence="1" id="KW-0433">Leucine-rich repeat</keyword>
<evidence type="ECO:0000313" key="4">
    <source>
        <dbReference type="EMBL" id="KAE9238349.1"/>
    </source>
</evidence>
<sequence>MLRTCTNLAPPSRSKPIKSMESETDQDTRELESTMELTADVIKRRSGHYDVSLVALLDVSRMRIRYLAQLEFCLNLLELNLAHNELRSLDGLPSLPLLRCLDISNNQLTSLDNLPRLPMLEELAIAKNQIRSIDFTALSTKLPSLRVLDFSGNPIDSRAEAKASKAFPDLFILNGEALTLTRLLEEISADDFGKSTSTSDEDDPSLYAELTDGLESDTMEDDDIGVKEFISESTRNLQELLQRCKATVEAADAEVVLAASPSV</sequence>
<evidence type="ECO:0000256" key="2">
    <source>
        <dbReference type="ARBA" id="ARBA00022737"/>
    </source>
</evidence>
<proteinExistence type="predicted"/>
<reference evidence="6 7" key="1">
    <citation type="submission" date="2018-08" db="EMBL/GenBank/DDBJ databases">
        <title>Genomic investigation of the strawberry pathogen Phytophthora fragariae indicates pathogenicity is determined by transcriptional variation in three key races.</title>
        <authorList>
            <person name="Adams T.M."/>
            <person name="Armitage A.D."/>
            <person name="Sobczyk M.K."/>
            <person name="Bates H.J."/>
            <person name="Dunwell J.M."/>
            <person name="Nellist C.F."/>
            <person name="Harrison R.J."/>
        </authorList>
    </citation>
    <scope>NUCLEOTIDE SEQUENCE [LARGE SCALE GENOMIC DNA]</scope>
    <source>
        <strain evidence="5 6">A4</strain>
        <strain evidence="4 7">BC-1</strain>
    </source>
</reference>
<accession>A0A6A3ZM05</accession>
<evidence type="ECO:0008006" key="8">
    <source>
        <dbReference type="Google" id="ProtNLM"/>
    </source>
</evidence>
<dbReference type="InterPro" id="IPR032675">
    <property type="entry name" value="LRR_dom_sf"/>
</dbReference>
<dbReference type="AlphaFoldDB" id="A0A6A3ZM05"/>
<keyword evidence="2" id="KW-0677">Repeat</keyword>
<dbReference type="SUPFAM" id="SSF52058">
    <property type="entry name" value="L domain-like"/>
    <property type="match status" value="1"/>
</dbReference>
<dbReference type="PANTHER" id="PTHR46652:SF3">
    <property type="entry name" value="LEUCINE-RICH REPEAT-CONTAINING PROTEIN 9"/>
    <property type="match status" value="1"/>
</dbReference>
<dbReference type="Proteomes" id="UP000440367">
    <property type="component" value="Unassembled WGS sequence"/>
</dbReference>
<protein>
    <recommendedName>
        <fullName evidence="8">U2A'/phosphoprotein 32 family A C-terminal domain-containing protein</fullName>
    </recommendedName>
</protein>
<dbReference type="InterPro" id="IPR050836">
    <property type="entry name" value="SDS22/Internalin_LRR"/>
</dbReference>
<dbReference type="Pfam" id="PF12799">
    <property type="entry name" value="LRR_4"/>
    <property type="match status" value="2"/>
</dbReference>
<dbReference type="Gene3D" id="3.80.10.10">
    <property type="entry name" value="Ribonuclease Inhibitor"/>
    <property type="match status" value="1"/>
</dbReference>
<feature type="compositionally biased region" description="Basic and acidic residues" evidence="3">
    <location>
        <begin position="18"/>
        <end position="31"/>
    </location>
</feature>
<evidence type="ECO:0000313" key="6">
    <source>
        <dbReference type="Proteomes" id="UP000437068"/>
    </source>
</evidence>
<dbReference type="InterPro" id="IPR025875">
    <property type="entry name" value="Leu-rich_rpt_4"/>
</dbReference>